<gene>
    <name evidence="12" type="ORF">L207DRAFT_447468</name>
</gene>
<reference evidence="12 13" key="1">
    <citation type="submission" date="2016-04" db="EMBL/GenBank/DDBJ databases">
        <title>A degradative enzymes factory behind the ericoid mycorrhizal symbiosis.</title>
        <authorList>
            <consortium name="DOE Joint Genome Institute"/>
            <person name="Martino E."/>
            <person name="Morin E."/>
            <person name="Grelet G."/>
            <person name="Kuo A."/>
            <person name="Kohler A."/>
            <person name="Daghino S."/>
            <person name="Barry K."/>
            <person name="Choi C."/>
            <person name="Cichocki N."/>
            <person name="Clum A."/>
            <person name="Copeland A."/>
            <person name="Hainaut M."/>
            <person name="Haridas S."/>
            <person name="Labutti K."/>
            <person name="Lindquist E."/>
            <person name="Lipzen A."/>
            <person name="Khouja H.-R."/>
            <person name="Murat C."/>
            <person name="Ohm R."/>
            <person name="Olson A."/>
            <person name="Spatafora J."/>
            <person name="Veneault-Fourrey C."/>
            <person name="Henrissat B."/>
            <person name="Grigoriev I."/>
            <person name="Martin F."/>
            <person name="Perotto S."/>
        </authorList>
    </citation>
    <scope>NUCLEOTIDE SEQUENCE [LARGE SCALE GENOMIC DNA]</scope>
    <source>
        <strain evidence="12 13">F</strain>
    </source>
</reference>
<keyword evidence="13" id="KW-1185">Reference proteome</keyword>
<dbReference type="Gene3D" id="3.10.580.10">
    <property type="entry name" value="CBS-domain"/>
    <property type="match status" value="1"/>
</dbReference>
<evidence type="ECO:0000256" key="10">
    <source>
        <dbReference type="SAM" id="MobiDB-lite"/>
    </source>
</evidence>
<keyword evidence="3 9" id="KW-0812">Transmembrane</keyword>
<dbReference type="Pfam" id="PF00571">
    <property type="entry name" value="CBS"/>
    <property type="match status" value="1"/>
</dbReference>
<feature type="transmembrane region" description="Helical" evidence="9">
    <location>
        <begin position="281"/>
        <end position="297"/>
    </location>
</feature>
<dbReference type="GO" id="GO:0005247">
    <property type="term" value="F:voltage-gated chloride channel activity"/>
    <property type="evidence" value="ECO:0007669"/>
    <property type="project" value="TreeGrafter"/>
</dbReference>
<evidence type="ECO:0000313" key="12">
    <source>
        <dbReference type="EMBL" id="PMD48493.1"/>
    </source>
</evidence>
<evidence type="ECO:0000256" key="8">
    <source>
        <dbReference type="PROSITE-ProRule" id="PRU00703"/>
    </source>
</evidence>
<dbReference type="CDD" id="cd03684">
    <property type="entry name" value="ClC_3_like"/>
    <property type="match status" value="1"/>
</dbReference>
<feature type="transmembrane region" description="Helical" evidence="9">
    <location>
        <begin position="104"/>
        <end position="122"/>
    </location>
</feature>
<dbReference type="GO" id="GO:0005886">
    <property type="term" value="C:plasma membrane"/>
    <property type="evidence" value="ECO:0007669"/>
    <property type="project" value="TreeGrafter"/>
</dbReference>
<dbReference type="Gene3D" id="1.10.3080.10">
    <property type="entry name" value="Clc chloride channel"/>
    <property type="match status" value="1"/>
</dbReference>
<keyword evidence="4 9" id="KW-1133">Transmembrane helix</keyword>
<dbReference type="SUPFAM" id="SSF81340">
    <property type="entry name" value="Clc chloride channel"/>
    <property type="match status" value="1"/>
</dbReference>
<accession>A0A2J6SCJ5</accession>
<evidence type="ECO:0000256" key="7">
    <source>
        <dbReference type="ARBA" id="ARBA00023214"/>
    </source>
</evidence>
<dbReference type="Pfam" id="PF00654">
    <property type="entry name" value="Voltage_CLC"/>
    <property type="match status" value="1"/>
</dbReference>
<evidence type="ECO:0000256" key="3">
    <source>
        <dbReference type="ARBA" id="ARBA00022692"/>
    </source>
</evidence>
<feature type="region of interest" description="Disordered" evidence="10">
    <location>
        <begin position="1"/>
        <end position="36"/>
    </location>
</feature>
<evidence type="ECO:0000313" key="13">
    <source>
        <dbReference type="Proteomes" id="UP000235786"/>
    </source>
</evidence>
<feature type="transmembrane region" description="Helical" evidence="9">
    <location>
        <begin position="383"/>
        <end position="404"/>
    </location>
</feature>
<dbReference type="InterPro" id="IPR014743">
    <property type="entry name" value="Cl-channel_core"/>
</dbReference>
<feature type="transmembrane region" description="Helical" evidence="9">
    <location>
        <begin position="532"/>
        <end position="551"/>
    </location>
</feature>
<dbReference type="PANTHER" id="PTHR45711:SF3">
    <property type="entry name" value="CLC CHANNEL"/>
    <property type="match status" value="1"/>
</dbReference>
<protein>
    <recommendedName>
        <fullName evidence="9">Chloride channel protein</fullName>
    </recommendedName>
</protein>
<evidence type="ECO:0000256" key="5">
    <source>
        <dbReference type="ARBA" id="ARBA00023065"/>
    </source>
</evidence>
<keyword evidence="7 9" id="KW-0868">Chloride</keyword>
<evidence type="ECO:0000259" key="11">
    <source>
        <dbReference type="PROSITE" id="PS51371"/>
    </source>
</evidence>
<dbReference type="GO" id="GO:0005769">
    <property type="term" value="C:early endosome"/>
    <property type="evidence" value="ECO:0007669"/>
    <property type="project" value="TreeGrafter"/>
</dbReference>
<keyword evidence="2 9" id="KW-0813">Transport</keyword>
<feature type="transmembrane region" description="Helical" evidence="9">
    <location>
        <begin position="480"/>
        <end position="500"/>
    </location>
</feature>
<evidence type="ECO:0000256" key="6">
    <source>
        <dbReference type="ARBA" id="ARBA00023136"/>
    </source>
</evidence>
<organism evidence="12 13">
    <name type="scientific">Hyaloscypha variabilis (strain UAMH 11265 / GT02V1 / F)</name>
    <name type="common">Meliniomyces variabilis</name>
    <dbReference type="NCBI Taxonomy" id="1149755"/>
    <lineage>
        <taxon>Eukaryota</taxon>
        <taxon>Fungi</taxon>
        <taxon>Dikarya</taxon>
        <taxon>Ascomycota</taxon>
        <taxon>Pezizomycotina</taxon>
        <taxon>Leotiomycetes</taxon>
        <taxon>Helotiales</taxon>
        <taxon>Hyaloscyphaceae</taxon>
        <taxon>Hyaloscypha</taxon>
        <taxon>Hyaloscypha variabilis</taxon>
    </lineage>
</organism>
<feature type="transmembrane region" description="Helical" evidence="9">
    <location>
        <begin position="175"/>
        <end position="197"/>
    </location>
</feature>
<feature type="transmembrane region" description="Helical" evidence="9">
    <location>
        <begin position="309"/>
        <end position="332"/>
    </location>
</feature>
<evidence type="ECO:0000256" key="9">
    <source>
        <dbReference type="RuleBase" id="RU361221"/>
    </source>
</evidence>
<comment type="subcellular location">
    <subcellularLocation>
        <location evidence="1 9">Membrane</location>
        <topology evidence="1 9">Multi-pass membrane protein</topology>
    </subcellularLocation>
</comment>
<evidence type="ECO:0000256" key="2">
    <source>
        <dbReference type="ARBA" id="ARBA00022448"/>
    </source>
</evidence>
<dbReference type="InterPro" id="IPR001807">
    <property type="entry name" value="ClC"/>
</dbReference>
<dbReference type="GO" id="GO:0005794">
    <property type="term" value="C:Golgi apparatus"/>
    <property type="evidence" value="ECO:0007669"/>
    <property type="project" value="TreeGrafter"/>
</dbReference>
<feature type="domain" description="CBS" evidence="11">
    <location>
        <begin position="704"/>
        <end position="764"/>
    </location>
</feature>
<keyword evidence="5 9" id="KW-0406">Ion transport</keyword>
<dbReference type="EMBL" id="KZ613937">
    <property type="protein sequence ID" value="PMD48493.1"/>
    <property type="molecule type" value="Genomic_DNA"/>
</dbReference>
<dbReference type="STRING" id="1149755.A0A2J6SCJ5"/>
<feature type="compositionally biased region" description="Polar residues" evidence="10">
    <location>
        <begin position="21"/>
        <end position="31"/>
    </location>
</feature>
<dbReference type="AlphaFoldDB" id="A0A2J6SCJ5"/>
<evidence type="ECO:0000256" key="1">
    <source>
        <dbReference type="ARBA" id="ARBA00004141"/>
    </source>
</evidence>
<keyword evidence="8" id="KW-0129">CBS domain</keyword>
<dbReference type="InterPro" id="IPR000644">
    <property type="entry name" value="CBS_dom"/>
</dbReference>
<comment type="similarity">
    <text evidence="9">Belongs to the chloride channel (TC 2.A.49) family.</text>
</comment>
<evidence type="ECO:0000256" key="4">
    <source>
        <dbReference type="ARBA" id="ARBA00022989"/>
    </source>
</evidence>
<comment type="caution">
    <text evidence="9">Lacks conserved residue(s) required for the propagation of feature annotation.</text>
</comment>
<dbReference type="PANTHER" id="PTHR45711">
    <property type="entry name" value="CHLORIDE CHANNEL PROTEIN"/>
    <property type="match status" value="1"/>
</dbReference>
<name>A0A2J6SCJ5_HYAVF</name>
<dbReference type="SUPFAM" id="SSF54631">
    <property type="entry name" value="CBS-domain pair"/>
    <property type="match status" value="1"/>
</dbReference>
<keyword evidence="6 9" id="KW-0472">Membrane</keyword>
<sequence length="764" mass="83317">MAQDEEASENTHLLSPRVAELSSQRRSTQPPNDLDEASSIISSHVSKEEQELAGTAVGERLPYNDYTTIDWLHDLIKDSFRYRAIHSRKGIKGRLFAGWDQCQGWIAAALIGLFTAIVAFLVDVAEATISDYKVGFCSSNPFRNKEQCCTRKSPLFGVLDTVGEDCSQWKMWSDFFWGGFGIYIGFAALFGVVAGAVTMTTAANLPAASQDDGKDHFGGDEGPLVGKSMYMAAGSGIPEIKTILSGFVIPHFLDFKVLLVKAIGATFAVATGMCLGKEGPFVHISTCVGYLVASLFPKYRENGRKMREMLSVACSAGLSVAFGAPIGGVLFSYEEISTYFPRKVLWRAFLCSLTAAVVLKALNPNGTGKLVLFETKYGVNYDPVHYLVFIFLGLADGLFGGVFCKANFLWSKSFRKYSIIKNHPVFELSLVVLVTALLQYPNPLTREAGDVIIKNLLVDCRNPEGSWVCEQENLQNKSRYYGWLIYGTSVKLILTIITFGCKLPSGIIIPALDAGALFGRLVGQLIPDISPGIFAMVGAAAFLAGVSRMTVSLTVIMFELTGEVDYIPPFMIAILVAKWVADALSSEGVYDLAQTVLGHPFLDPEHALSIVRDEGSLVEELIPPAQTMREITVDVGVERKVSKSLLSSKLSQLKARGLMDAGLVLVDDNAMLHGYLAQGELDFAVHEEGLLKDDEPVDLLEGIMSTFVDRTPLTISAKAPMEYAVEMFGKLGLRHLIVVEEGTGKVVGVIIKKRLVLYLEGLQH</sequence>
<proteinExistence type="inferred from homology"/>
<dbReference type="PRINTS" id="PR00762">
    <property type="entry name" value="CLCHANNEL"/>
</dbReference>
<dbReference type="InterPro" id="IPR046342">
    <property type="entry name" value="CBS_dom_sf"/>
</dbReference>
<dbReference type="Proteomes" id="UP000235786">
    <property type="component" value="Unassembled WGS sequence"/>
</dbReference>
<dbReference type="OrthoDB" id="44789at2759"/>
<dbReference type="SMART" id="SM00116">
    <property type="entry name" value="CBS"/>
    <property type="match status" value="1"/>
</dbReference>
<dbReference type="PROSITE" id="PS51371">
    <property type="entry name" value="CBS"/>
    <property type="match status" value="1"/>
</dbReference>